<dbReference type="Proteomes" id="UP000572635">
    <property type="component" value="Unassembled WGS sequence"/>
</dbReference>
<feature type="region of interest" description="Disordered" evidence="1">
    <location>
        <begin position="1"/>
        <end position="20"/>
    </location>
</feature>
<protein>
    <submittedName>
        <fullName evidence="2">Uncharacterized protein</fullName>
    </submittedName>
</protein>
<feature type="compositionally biased region" description="Gly residues" evidence="1">
    <location>
        <begin position="57"/>
        <end position="73"/>
    </location>
</feature>
<keyword evidence="3" id="KW-1185">Reference proteome</keyword>
<dbReference type="EMBL" id="JACHDB010000001">
    <property type="protein sequence ID" value="MBB5430447.1"/>
    <property type="molecule type" value="Genomic_DNA"/>
</dbReference>
<dbReference type="RefSeq" id="WP_184397775.1">
    <property type="nucleotide sequence ID" value="NZ_BAAAJD010000023.1"/>
</dbReference>
<gene>
    <name evidence="2" type="ORF">HDA36_000531</name>
</gene>
<evidence type="ECO:0000313" key="3">
    <source>
        <dbReference type="Proteomes" id="UP000572635"/>
    </source>
</evidence>
<comment type="caution">
    <text evidence="2">The sequence shown here is derived from an EMBL/GenBank/DDBJ whole genome shotgun (WGS) entry which is preliminary data.</text>
</comment>
<reference evidence="2 3" key="1">
    <citation type="submission" date="2020-08" db="EMBL/GenBank/DDBJ databases">
        <title>Sequencing the genomes of 1000 actinobacteria strains.</title>
        <authorList>
            <person name="Klenk H.-P."/>
        </authorList>
    </citation>
    <scope>NUCLEOTIDE SEQUENCE [LARGE SCALE GENOMIC DNA]</scope>
    <source>
        <strain evidence="2 3">DSM 44551</strain>
    </source>
</reference>
<feature type="region of interest" description="Disordered" evidence="1">
    <location>
        <begin position="46"/>
        <end position="75"/>
    </location>
</feature>
<evidence type="ECO:0000313" key="2">
    <source>
        <dbReference type="EMBL" id="MBB5430447.1"/>
    </source>
</evidence>
<name>A0A7W8QHB3_9ACTN</name>
<sequence length="132" mass="13025">MKTIAAGGPAIGPADSQPPLVGDSLIGEAGPPGAVLRCPAAGAGQSVAGAARPVGPGPVGNGGGRRGAQGTGGRRLVVDDVDRAARPVEGGGRGPLAGLALFVYRRPALGVEVTGDEGLLDLWLTRTGFWLR</sequence>
<feature type="compositionally biased region" description="Low complexity" evidence="1">
    <location>
        <begin position="1"/>
        <end position="14"/>
    </location>
</feature>
<dbReference type="AlphaFoldDB" id="A0A7W8QHB3"/>
<organism evidence="2 3">
    <name type="scientific">Nocardiopsis composta</name>
    <dbReference type="NCBI Taxonomy" id="157465"/>
    <lineage>
        <taxon>Bacteria</taxon>
        <taxon>Bacillati</taxon>
        <taxon>Actinomycetota</taxon>
        <taxon>Actinomycetes</taxon>
        <taxon>Streptosporangiales</taxon>
        <taxon>Nocardiopsidaceae</taxon>
        <taxon>Nocardiopsis</taxon>
    </lineage>
</organism>
<proteinExistence type="predicted"/>
<evidence type="ECO:0000256" key="1">
    <source>
        <dbReference type="SAM" id="MobiDB-lite"/>
    </source>
</evidence>
<accession>A0A7W8QHB3</accession>